<dbReference type="EMBL" id="AP018786">
    <property type="protein sequence ID" value="BBF22358.1"/>
    <property type="molecule type" value="Genomic_DNA"/>
</dbReference>
<evidence type="ECO:0000313" key="2">
    <source>
        <dbReference type="EMBL" id="BBF22358.1"/>
    </source>
</evidence>
<name>A0A2Z6IB70_9BURK</name>
<evidence type="ECO:0000313" key="3">
    <source>
        <dbReference type="Proteomes" id="UP000271003"/>
    </source>
</evidence>
<proteinExistence type="predicted"/>
<keyword evidence="1" id="KW-1133">Transmembrane helix</keyword>
<dbReference type="OrthoDB" id="9155110at2"/>
<keyword evidence="1" id="KW-0812">Transmembrane</keyword>
<dbReference type="KEGG" id="sutt:SUTMEG_02490"/>
<keyword evidence="1" id="KW-0472">Membrane</keyword>
<dbReference type="RefSeq" id="WP_120177775.1">
    <property type="nucleotide sequence ID" value="NZ_AP018786.1"/>
</dbReference>
<feature type="transmembrane region" description="Helical" evidence="1">
    <location>
        <begin position="14"/>
        <end position="36"/>
    </location>
</feature>
<reference evidence="2 3" key="1">
    <citation type="journal article" date="2018" name="Int. J. Syst. Evol. Microbiol.">
        <title>Mesosutterella multiformis gen. nov., sp. nov., a member of the family Sutterellaceae and Sutterella megalosphaeroides sp. nov., isolated from human faeces.</title>
        <authorList>
            <person name="Sakamoto M."/>
            <person name="Ikeyama N."/>
            <person name="Kunihiro T."/>
            <person name="Iino T."/>
            <person name="Yuki M."/>
            <person name="Ohkuma M."/>
        </authorList>
    </citation>
    <scope>NUCLEOTIDE SEQUENCE [LARGE SCALE GENOMIC DNA]</scope>
    <source>
        <strain evidence="2 3">6FBBBH3</strain>
    </source>
</reference>
<protein>
    <submittedName>
        <fullName evidence="2">Uncharacterized protein</fullName>
    </submittedName>
</protein>
<dbReference type="AlphaFoldDB" id="A0A2Z6IB70"/>
<accession>A0A2Z6IB70</accession>
<organism evidence="2 3">
    <name type="scientific">Sutterella megalosphaeroides</name>
    <dbReference type="NCBI Taxonomy" id="2494234"/>
    <lineage>
        <taxon>Bacteria</taxon>
        <taxon>Pseudomonadati</taxon>
        <taxon>Pseudomonadota</taxon>
        <taxon>Betaproteobacteria</taxon>
        <taxon>Burkholderiales</taxon>
        <taxon>Sutterellaceae</taxon>
        <taxon>Sutterella</taxon>
    </lineage>
</organism>
<sequence>MTVAPTTKKRQPHLVLEIAIVLACKLLFIFCLWYFFFSPEHRTAVTPDRMDELMFSSADESKAPATRTGRS</sequence>
<gene>
    <name evidence="2" type="ORF">SUTMEG_02490</name>
</gene>
<dbReference type="Proteomes" id="UP000271003">
    <property type="component" value="Chromosome"/>
</dbReference>
<dbReference type="InterPro" id="IPR054636">
    <property type="entry name" value="CydP"/>
</dbReference>
<dbReference type="NCBIfam" id="NF045611">
    <property type="entry name" value="small_CydP"/>
    <property type="match status" value="1"/>
</dbReference>
<keyword evidence="3" id="KW-1185">Reference proteome</keyword>
<evidence type="ECO:0000256" key="1">
    <source>
        <dbReference type="SAM" id="Phobius"/>
    </source>
</evidence>